<protein>
    <recommendedName>
        <fullName evidence="1">DUF8166 domain-containing protein</fullName>
    </recommendedName>
</protein>
<dbReference type="EMBL" id="BART01006596">
    <property type="protein sequence ID" value="GAG66427.1"/>
    <property type="molecule type" value="Genomic_DNA"/>
</dbReference>
<dbReference type="InterPro" id="IPR058479">
    <property type="entry name" value="DUF8166"/>
</dbReference>
<reference evidence="2" key="1">
    <citation type="journal article" date="2014" name="Front. Microbiol.">
        <title>High frequency of phylogenetically diverse reductive dehalogenase-homologous genes in deep subseafloor sedimentary metagenomes.</title>
        <authorList>
            <person name="Kawai M."/>
            <person name="Futagami T."/>
            <person name="Toyoda A."/>
            <person name="Takaki Y."/>
            <person name="Nishi S."/>
            <person name="Hori S."/>
            <person name="Arai W."/>
            <person name="Tsubouchi T."/>
            <person name="Morono Y."/>
            <person name="Uchiyama I."/>
            <person name="Ito T."/>
            <person name="Fujiyama A."/>
            <person name="Inagaki F."/>
            <person name="Takami H."/>
        </authorList>
    </citation>
    <scope>NUCLEOTIDE SEQUENCE</scope>
    <source>
        <strain evidence="2">Expedition CK06-06</strain>
    </source>
</reference>
<name>X1A8J5_9ZZZZ</name>
<proteinExistence type="predicted"/>
<sequence length="198" mass="21334">MSPIGKIVKSNSHTDYVCQIYTAGEIAEPPKPVDYAFSTFVSIPMNEGGSLVGLIYDTVLLNPDFGRLGPRLSSEVDLAFFSPDYLNEKLTLVGIAAIGTLMKTGDVLQGVPPVTVNSDTLVYKMTLDQTRAFHAGNPGPNLAYASLLLAQGSPLSPYLLRQVIDRLIELFPSNTALLSVLQTDLIWKSQVAPHGGLQ</sequence>
<dbReference type="Pfam" id="PF26500">
    <property type="entry name" value="DUF8166"/>
    <property type="match status" value="1"/>
</dbReference>
<organism evidence="2">
    <name type="scientific">marine sediment metagenome</name>
    <dbReference type="NCBI Taxonomy" id="412755"/>
    <lineage>
        <taxon>unclassified sequences</taxon>
        <taxon>metagenomes</taxon>
        <taxon>ecological metagenomes</taxon>
    </lineage>
</organism>
<feature type="domain" description="DUF8166" evidence="1">
    <location>
        <begin position="4"/>
        <end position="190"/>
    </location>
</feature>
<evidence type="ECO:0000259" key="1">
    <source>
        <dbReference type="Pfam" id="PF26500"/>
    </source>
</evidence>
<dbReference type="AlphaFoldDB" id="X1A8J5"/>
<accession>X1A8J5</accession>
<gene>
    <name evidence="2" type="ORF">S01H4_15049</name>
</gene>
<comment type="caution">
    <text evidence="2">The sequence shown here is derived from an EMBL/GenBank/DDBJ whole genome shotgun (WGS) entry which is preliminary data.</text>
</comment>
<evidence type="ECO:0000313" key="2">
    <source>
        <dbReference type="EMBL" id="GAG66427.1"/>
    </source>
</evidence>